<gene>
    <name evidence="6" type="ORF">BJ508DRAFT_120970</name>
</gene>
<keyword evidence="2 4" id="KW-0863">Zinc-finger</keyword>
<evidence type="ECO:0000256" key="1">
    <source>
        <dbReference type="ARBA" id="ARBA00022723"/>
    </source>
</evidence>
<evidence type="ECO:0000259" key="5">
    <source>
        <dbReference type="PROSITE" id="PS50865"/>
    </source>
</evidence>
<dbReference type="PROSITE" id="PS01360">
    <property type="entry name" value="ZF_MYND_1"/>
    <property type="match status" value="1"/>
</dbReference>
<reference evidence="6 7" key="1">
    <citation type="journal article" date="2018" name="Nat. Ecol. Evol.">
        <title>Pezizomycetes genomes reveal the molecular basis of ectomycorrhizal truffle lifestyle.</title>
        <authorList>
            <person name="Murat C."/>
            <person name="Payen T."/>
            <person name="Noel B."/>
            <person name="Kuo A."/>
            <person name="Morin E."/>
            <person name="Chen J."/>
            <person name="Kohler A."/>
            <person name="Krizsan K."/>
            <person name="Balestrini R."/>
            <person name="Da Silva C."/>
            <person name="Montanini B."/>
            <person name="Hainaut M."/>
            <person name="Levati E."/>
            <person name="Barry K.W."/>
            <person name="Belfiori B."/>
            <person name="Cichocki N."/>
            <person name="Clum A."/>
            <person name="Dockter R.B."/>
            <person name="Fauchery L."/>
            <person name="Guy J."/>
            <person name="Iotti M."/>
            <person name="Le Tacon F."/>
            <person name="Lindquist E.A."/>
            <person name="Lipzen A."/>
            <person name="Malagnac F."/>
            <person name="Mello A."/>
            <person name="Molinier V."/>
            <person name="Miyauchi S."/>
            <person name="Poulain J."/>
            <person name="Riccioni C."/>
            <person name="Rubini A."/>
            <person name="Sitrit Y."/>
            <person name="Splivallo R."/>
            <person name="Traeger S."/>
            <person name="Wang M."/>
            <person name="Zifcakova L."/>
            <person name="Wipf D."/>
            <person name="Zambonelli A."/>
            <person name="Paolocci F."/>
            <person name="Nowrousian M."/>
            <person name="Ottonello S."/>
            <person name="Baldrian P."/>
            <person name="Spatafora J.W."/>
            <person name="Henrissat B."/>
            <person name="Nagy L.G."/>
            <person name="Aury J.M."/>
            <person name="Wincker P."/>
            <person name="Grigoriev I.V."/>
            <person name="Bonfante P."/>
            <person name="Martin F.M."/>
        </authorList>
    </citation>
    <scope>NUCLEOTIDE SEQUENCE [LARGE SCALE GENOMIC DNA]</scope>
    <source>
        <strain evidence="6 7">RN42</strain>
    </source>
</reference>
<organism evidence="6 7">
    <name type="scientific">Ascobolus immersus RN42</name>
    <dbReference type="NCBI Taxonomy" id="1160509"/>
    <lineage>
        <taxon>Eukaryota</taxon>
        <taxon>Fungi</taxon>
        <taxon>Dikarya</taxon>
        <taxon>Ascomycota</taxon>
        <taxon>Pezizomycotina</taxon>
        <taxon>Pezizomycetes</taxon>
        <taxon>Pezizales</taxon>
        <taxon>Ascobolaceae</taxon>
        <taxon>Ascobolus</taxon>
    </lineage>
</organism>
<evidence type="ECO:0000256" key="2">
    <source>
        <dbReference type="ARBA" id="ARBA00022771"/>
    </source>
</evidence>
<keyword evidence="1" id="KW-0479">Metal-binding</keyword>
<dbReference type="Gene3D" id="6.10.140.2220">
    <property type="match status" value="1"/>
</dbReference>
<dbReference type="InterPro" id="IPR002893">
    <property type="entry name" value="Znf_MYND"/>
</dbReference>
<dbReference type="AlphaFoldDB" id="A0A3N4IL26"/>
<evidence type="ECO:0000256" key="4">
    <source>
        <dbReference type="PROSITE-ProRule" id="PRU00134"/>
    </source>
</evidence>
<dbReference type="Pfam" id="PF01753">
    <property type="entry name" value="zf-MYND"/>
    <property type="match status" value="1"/>
</dbReference>
<evidence type="ECO:0000313" key="6">
    <source>
        <dbReference type="EMBL" id="RPA86842.1"/>
    </source>
</evidence>
<name>A0A3N4IL26_ASCIM</name>
<dbReference type="OrthoDB" id="265717at2759"/>
<sequence>MAATPQSDASQFLLRDSTLFPSFDNIDDRYTYYPKFEYGDDFDSYNEEVEEWQEKYEYHTEFVGEIKEVDNLLRLVVKAVDRSGKRVMIAFYDSNRGGVYEERCKVGHTIMIQYPKPHHFMDGSAGFRIEDEDIDAVTVIPHSYERLLAANDAYFKITGNPDTCANCFASAADVKCKTGNALSSCARCKIAKYCNRECQMADWNNGHKLACRALPDIERIEKGPEQDNLNELEELAREG</sequence>
<accession>A0A3N4IL26</accession>
<proteinExistence type="predicted"/>
<dbReference type="SUPFAM" id="SSF144232">
    <property type="entry name" value="HIT/MYND zinc finger-like"/>
    <property type="match status" value="1"/>
</dbReference>
<dbReference type="EMBL" id="ML119648">
    <property type="protein sequence ID" value="RPA86842.1"/>
    <property type="molecule type" value="Genomic_DNA"/>
</dbReference>
<dbReference type="PROSITE" id="PS50865">
    <property type="entry name" value="ZF_MYND_2"/>
    <property type="match status" value="1"/>
</dbReference>
<keyword evidence="3" id="KW-0862">Zinc</keyword>
<feature type="domain" description="MYND-type" evidence="5">
    <location>
        <begin position="164"/>
        <end position="211"/>
    </location>
</feature>
<dbReference type="STRING" id="1160509.A0A3N4IL26"/>
<dbReference type="Proteomes" id="UP000275078">
    <property type="component" value="Unassembled WGS sequence"/>
</dbReference>
<evidence type="ECO:0000256" key="3">
    <source>
        <dbReference type="ARBA" id="ARBA00022833"/>
    </source>
</evidence>
<evidence type="ECO:0000313" key="7">
    <source>
        <dbReference type="Proteomes" id="UP000275078"/>
    </source>
</evidence>
<keyword evidence="7" id="KW-1185">Reference proteome</keyword>
<dbReference type="GO" id="GO:0008270">
    <property type="term" value="F:zinc ion binding"/>
    <property type="evidence" value="ECO:0007669"/>
    <property type="project" value="UniProtKB-KW"/>
</dbReference>
<protein>
    <recommendedName>
        <fullName evidence="5">MYND-type domain-containing protein</fullName>
    </recommendedName>
</protein>